<dbReference type="EMBL" id="JACBJI010000003">
    <property type="protein sequence ID" value="NYA70933.1"/>
    <property type="molecule type" value="Genomic_DNA"/>
</dbReference>
<evidence type="ECO:0000313" key="3">
    <source>
        <dbReference type="Proteomes" id="UP000535020"/>
    </source>
</evidence>
<dbReference type="RefSeq" id="WP_176005746.1">
    <property type="nucleotide sequence ID" value="NZ_JABWMI010000010.1"/>
</dbReference>
<protein>
    <submittedName>
        <fullName evidence="2">Uncharacterized protein</fullName>
    </submittedName>
</protein>
<evidence type="ECO:0000313" key="2">
    <source>
        <dbReference type="EMBL" id="NYA70933.1"/>
    </source>
</evidence>
<keyword evidence="1" id="KW-0472">Membrane</keyword>
<name>A0A7Y8Y2W4_9FLAO</name>
<evidence type="ECO:0000256" key="1">
    <source>
        <dbReference type="SAM" id="Phobius"/>
    </source>
</evidence>
<keyword evidence="1" id="KW-0812">Transmembrane</keyword>
<comment type="caution">
    <text evidence="2">The sequence shown here is derived from an EMBL/GenBank/DDBJ whole genome shotgun (WGS) entry which is preliminary data.</text>
</comment>
<dbReference type="Proteomes" id="UP000535020">
    <property type="component" value="Unassembled WGS sequence"/>
</dbReference>
<sequence length="125" mass="14074">MEQDQIDQNFVEQLESDQRGRDLKLSTKRFLNYSVMVSAVNITFFLLLIRNGMDTAVKIGYALGAYLVGPLIAGFVIGFVIALFPFRKATYMKKYLRASLIGFIIIQALSFLAIVGRIFSQPTLL</sequence>
<gene>
    <name evidence="2" type="ORF">HZF10_08385</name>
</gene>
<feature type="transmembrane region" description="Helical" evidence="1">
    <location>
        <begin position="98"/>
        <end position="119"/>
    </location>
</feature>
<keyword evidence="3" id="KW-1185">Reference proteome</keyword>
<organism evidence="2 3">
    <name type="scientific">Flavobacterium agri</name>
    <dbReference type="NCBI Taxonomy" id="2743471"/>
    <lineage>
        <taxon>Bacteria</taxon>
        <taxon>Pseudomonadati</taxon>
        <taxon>Bacteroidota</taxon>
        <taxon>Flavobacteriia</taxon>
        <taxon>Flavobacteriales</taxon>
        <taxon>Flavobacteriaceae</taxon>
        <taxon>Flavobacterium</taxon>
    </lineage>
</organism>
<proteinExistence type="predicted"/>
<keyword evidence="1" id="KW-1133">Transmembrane helix</keyword>
<reference evidence="2 3" key="1">
    <citation type="submission" date="2020-07" db="EMBL/GenBank/DDBJ databases">
        <authorList>
            <person name="Sun Q."/>
        </authorList>
    </citation>
    <scope>NUCLEOTIDE SEQUENCE [LARGE SCALE GENOMIC DNA]</scope>
    <source>
        <strain evidence="2 3">MAH-1</strain>
    </source>
</reference>
<dbReference type="AlphaFoldDB" id="A0A7Y8Y2W4"/>
<accession>A0A7Y8Y2W4</accession>
<feature type="transmembrane region" description="Helical" evidence="1">
    <location>
        <begin position="30"/>
        <end position="49"/>
    </location>
</feature>
<feature type="transmembrane region" description="Helical" evidence="1">
    <location>
        <begin position="61"/>
        <end position="86"/>
    </location>
</feature>